<dbReference type="Proteomes" id="UP001177023">
    <property type="component" value="Unassembled WGS sequence"/>
</dbReference>
<comment type="subcellular location">
    <subcellularLocation>
        <location evidence="1 5 6">Nucleus</location>
    </subcellularLocation>
</comment>
<dbReference type="PRINTS" id="PR00024">
    <property type="entry name" value="HOMEOBOX"/>
</dbReference>
<accession>A0AA36D9I0</accession>
<feature type="non-terminal residue" evidence="9">
    <location>
        <position position="1"/>
    </location>
</feature>
<reference evidence="9" key="1">
    <citation type="submission" date="2023-06" db="EMBL/GenBank/DDBJ databases">
        <authorList>
            <person name="Delattre M."/>
        </authorList>
    </citation>
    <scope>NUCLEOTIDE SEQUENCE</scope>
    <source>
        <strain evidence="9">AF72</strain>
    </source>
</reference>
<dbReference type="InterPro" id="IPR009057">
    <property type="entry name" value="Homeodomain-like_sf"/>
</dbReference>
<dbReference type="PROSITE" id="PS00027">
    <property type="entry name" value="HOMEOBOX_1"/>
    <property type="match status" value="1"/>
</dbReference>
<evidence type="ECO:0000256" key="6">
    <source>
        <dbReference type="RuleBase" id="RU000682"/>
    </source>
</evidence>
<comment type="caution">
    <text evidence="9">The sequence shown here is derived from an EMBL/GenBank/DDBJ whole genome shotgun (WGS) entry which is preliminary data.</text>
</comment>
<dbReference type="EMBL" id="CATQJA010002665">
    <property type="protein sequence ID" value="CAJ0583604.1"/>
    <property type="molecule type" value="Genomic_DNA"/>
</dbReference>
<dbReference type="GO" id="GO:0030154">
    <property type="term" value="P:cell differentiation"/>
    <property type="evidence" value="ECO:0007669"/>
    <property type="project" value="TreeGrafter"/>
</dbReference>
<evidence type="ECO:0000256" key="5">
    <source>
        <dbReference type="PROSITE-ProRule" id="PRU00108"/>
    </source>
</evidence>
<dbReference type="GO" id="GO:0000981">
    <property type="term" value="F:DNA-binding transcription factor activity, RNA polymerase II-specific"/>
    <property type="evidence" value="ECO:0007669"/>
    <property type="project" value="InterPro"/>
</dbReference>
<evidence type="ECO:0000256" key="7">
    <source>
        <dbReference type="SAM" id="MobiDB-lite"/>
    </source>
</evidence>
<proteinExistence type="predicted"/>
<evidence type="ECO:0000256" key="3">
    <source>
        <dbReference type="ARBA" id="ARBA00023155"/>
    </source>
</evidence>
<dbReference type="InterPro" id="IPR000047">
    <property type="entry name" value="HTH_motif"/>
</dbReference>
<dbReference type="PANTHER" id="PTHR24324">
    <property type="entry name" value="HOMEOBOX PROTEIN HHEX"/>
    <property type="match status" value="1"/>
</dbReference>
<feature type="DNA-binding region" description="Homeobox" evidence="5">
    <location>
        <begin position="10"/>
        <end position="69"/>
    </location>
</feature>
<dbReference type="SMART" id="SM00389">
    <property type="entry name" value="HOX"/>
    <property type="match status" value="1"/>
</dbReference>
<keyword evidence="10" id="KW-1185">Reference proteome</keyword>
<dbReference type="InterPro" id="IPR051000">
    <property type="entry name" value="Homeobox_DNA-bind_prot"/>
</dbReference>
<dbReference type="SUPFAM" id="SSF46689">
    <property type="entry name" value="Homeodomain-like"/>
    <property type="match status" value="1"/>
</dbReference>
<evidence type="ECO:0000256" key="2">
    <source>
        <dbReference type="ARBA" id="ARBA00023125"/>
    </source>
</evidence>
<dbReference type="GO" id="GO:0000978">
    <property type="term" value="F:RNA polymerase II cis-regulatory region sequence-specific DNA binding"/>
    <property type="evidence" value="ECO:0007669"/>
    <property type="project" value="TreeGrafter"/>
</dbReference>
<evidence type="ECO:0000313" key="10">
    <source>
        <dbReference type="Proteomes" id="UP001177023"/>
    </source>
</evidence>
<evidence type="ECO:0000259" key="8">
    <source>
        <dbReference type="PROSITE" id="PS50071"/>
    </source>
</evidence>
<sequence length="107" mass="12331">MQKTSGQQKRKGGQIRFTNEQTDALEHKFDAHKYLNPSERKKLAKALSLSERQVKTWFQNRRAKWRRIRKDGEEEDDLGAGMGQRPAFPSATTASSSPFQFTTTPFQ</sequence>
<evidence type="ECO:0000256" key="1">
    <source>
        <dbReference type="ARBA" id="ARBA00004123"/>
    </source>
</evidence>
<feature type="region of interest" description="Disordered" evidence="7">
    <location>
        <begin position="68"/>
        <end position="107"/>
    </location>
</feature>
<dbReference type="InterPro" id="IPR001356">
    <property type="entry name" value="HD"/>
</dbReference>
<dbReference type="PRINTS" id="PR00031">
    <property type="entry name" value="HTHREPRESSR"/>
</dbReference>
<dbReference type="InterPro" id="IPR020479">
    <property type="entry name" value="HD_metazoa"/>
</dbReference>
<organism evidence="9 10">
    <name type="scientific">Mesorhabditis spiculigera</name>
    <dbReference type="NCBI Taxonomy" id="96644"/>
    <lineage>
        <taxon>Eukaryota</taxon>
        <taxon>Metazoa</taxon>
        <taxon>Ecdysozoa</taxon>
        <taxon>Nematoda</taxon>
        <taxon>Chromadorea</taxon>
        <taxon>Rhabditida</taxon>
        <taxon>Rhabditina</taxon>
        <taxon>Rhabditomorpha</taxon>
        <taxon>Rhabditoidea</taxon>
        <taxon>Rhabditidae</taxon>
        <taxon>Mesorhabditinae</taxon>
        <taxon>Mesorhabditis</taxon>
    </lineage>
</organism>
<dbReference type="InterPro" id="IPR017970">
    <property type="entry name" value="Homeobox_CS"/>
</dbReference>
<feature type="domain" description="Homeobox" evidence="8">
    <location>
        <begin position="8"/>
        <end position="68"/>
    </location>
</feature>
<keyword evidence="4 5" id="KW-0539">Nucleus</keyword>
<dbReference type="CDD" id="cd00086">
    <property type="entry name" value="homeodomain"/>
    <property type="match status" value="1"/>
</dbReference>
<keyword evidence="3 5" id="KW-0371">Homeobox</keyword>
<dbReference type="PROSITE" id="PS50071">
    <property type="entry name" value="HOMEOBOX_2"/>
    <property type="match status" value="1"/>
</dbReference>
<dbReference type="Pfam" id="PF00046">
    <property type="entry name" value="Homeodomain"/>
    <property type="match status" value="1"/>
</dbReference>
<feature type="region of interest" description="Disordered" evidence="7">
    <location>
        <begin position="1"/>
        <end position="21"/>
    </location>
</feature>
<protein>
    <recommendedName>
        <fullName evidence="8">Homeobox domain-containing protein</fullName>
    </recommendedName>
</protein>
<dbReference type="AlphaFoldDB" id="A0AA36D9I0"/>
<gene>
    <name evidence="9" type="ORF">MSPICULIGERA_LOCUS21676</name>
</gene>
<evidence type="ECO:0000313" key="9">
    <source>
        <dbReference type="EMBL" id="CAJ0583604.1"/>
    </source>
</evidence>
<feature type="compositionally biased region" description="Low complexity" evidence="7">
    <location>
        <begin position="86"/>
        <end position="107"/>
    </location>
</feature>
<dbReference type="PANTHER" id="PTHR24324:SF5">
    <property type="entry name" value="HEMATOPOIETICALLY-EXPRESSED HOMEOBOX PROTEIN HHEX"/>
    <property type="match status" value="1"/>
</dbReference>
<evidence type="ECO:0000256" key="4">
    <source>
        <dbReference type="ARBA" id="ARBA00023242"/>
    </source>
</evidence>
<dbReference type="Gene3D" id="1.10.10.60">
    <property type="entry name" value="Homeodomain-like"/>
    <property type="match status" value="1"/>
</dbReference>
<name>A0AA36D9I0_9BILA</name>
<dbReference type="GO" id="GO:0005634">
    <property type="term" value="C:nucleus"/>
    <property type="evidence" value="ECO:0007669"/>
    <property type="project" value="UniProtKB-SubCell"/>
</dbReference>
<keyword evidence="2 5" id="KW-0238">DNA-binding</keyword>